<dbReference type="SMART" id="SM01124">
    <property type="entry name" value="DBR1"/>
    <property type="match status" value="1"/>
</dbReference>
<dbReference type="FunFam" id="3.60.21.10:FF:000283">
    <property type="entry name" value="Debranching enzyme, putative"/>
    <property type="match status" value="1"/>
</dbReference>
<evidence type="ECO:0000259" key="2">
    <source>
        <dbReference type="SMART" id="SM01124"/>
    </source>
</evidence>
<dbReference type="Pfam" id="PF00149">
    <property type="entry name" value="Metallophos"/>
    <property type="match status" value="1"/>
</dbReference>
<dbReference type="EMBL" id="CR548612">
    <property type="protein sequence ID" value="CAH03267.1"/>
    <property type="molecule type" value="Genomic_DNA"/>
</dbReference>
<sequence>MYQVEGINIAVEGCFHGNFDEIFAEVVEFEKKKQIKIDLLLVCGDVQTMRNKNDMYNMACPKKYLQMGSFHKYYTGERIAPCLTIFIGGNHEASNYLREMHFGGWVCPNIYYLGSSNVIEVKKGKTTFKLGGNSGIFNNSDFYISKLENFPFEQDQLHSVYHIKQFDLYKLCMYEGDVTMFLSHDWPLNIEKHGNTNDLIRRKKHFEADIVEGKFGSISHLHLLNKLQPNFWFAGHMHVKFEAQVNHQSKKQTKFLALDKCLPGREFLSFFTYTKEGLDVYNEFASNNEPVELYYDPEWLAIMKTTYNLQLIWDKMPKLFECNYAQKELKLIRWEKYQQMLQAKQEVLNKYKNQRIKIPNNFQITATPHHKNDHTNRLTFPNKVIMNNQMSDYLKLIGETGLELNGFLFYDPQQPRKQEQSSQFQVINRIESQQNKKKVKQEILNQLEQSQNQQKKDGNLSAQDFPFLQ</sequence>
<dbReference type="InterPro" id="IPR004843">
    <property type="entry name" value="Calcineurin-like_PHP"/>
</dbReference>
<feature type="domain" description="Lariat debranching enzyme C-terminal" evidence="2">
    <location>
        <begin position="245"/>
        <end position="403"/>
    </location>
</feature>
<dbReference type="RefSeq" id="XP_001346894.1">
    <property type="nucleotide sequence ID" value="XM_001346858.1"/>
</dbReference>
<dbReference type="Pfam" id="PF05011">
    <property type="entry name" value="DBR1"/>
    <property type="match status" value="1"/>
</dbReference>
<dbReference type="InterPro" id="IPR007708">
    <property type="entry name" value="DBR1_C"/>
</dbReference>
<dbReference type="AlphaFoldDB" id="Q6BGF3"/>
<dbReference type="InterPro" id="IPR029052">
    <property type="entry name" value="Metallo-depent_PP-like"/>
</dbReference>
<proteinExistence type="predicted"/>
<feature type="region of interest" description="Disordered" evidence="1">
    <location>
        <begin position="433"/>
        <end position="469"/>
    </location>
</feature>
<dbReference type="GO" id="GO:0008419">
    <property type="term" value="F:RNA lariat debranching enzyme activity"/>
    <property type="evidence" value="ECO:0000318"/>
    <property type="project" value="GO_Central"/>
</dbReference>
<dbReference type="Proteomes" id="UP000000600">
    <property type="component" value="Chromosome"/>
</dbReference>
<organism evidence="3 4">
    <name type="scientific">Paramecium tetraurelia</name>
    <dbReference type="NCBI Taxonomy" id="5888"/>
    <lineage>
        <taxon>Eukaryota</taxon>
        <taxon>Sar</taxon>
        <taxon>Alveolata</taxon>
        <taxon>Ciliophora</taxon>
        <taxon>Intramacronucleata</taxon>
        <taxon>Oligohymenophorea</taxon>
        <taxon>Peniculida</taxon>
        <taxon>Parameciidae</taxon>
        <taxon>Paramecium</taxon>
    </lineage>
</organism>
<dbReference type="KEGG" id="ptm:PTMB.70c"/>
<dbReference type="SUPFAM" id="SSF56300">
    <property type="entry name" value="Metallo-dependent phosphatases"/>
    <property type="match status" value="1"/>
</dbReference>
<dbReference type="Gene3D" id="3.60.21.10">
    <property type="match status" value="1"/>
</dbReference>
<gene>
    <name evidence="3" type="ORF">PTMB.70c</name>
</gene>
<dbReference type="STRING" id="5888.Q6BGF3"/>
<name>Q6BGF3_PARTE</name>
<reference evidence="3 4" key="1">
    <citation type="journal article" date="2004" name="Curr. Biol.">
        <title>High coding density on the largest Paramecium tetraurelia somatic chromosome.</title>
        <authorList>
            <person name="Zagulski M."/>
            <person name="Nowak J.K."/>
            <person name="Le Mouel A."/>
            <person name="Nowacki M."/>
            <person name="Migdalski A."/>
            <person name="Gromadka R."/>
            <person name="Noel B."/>
            <person name="Blanc I."/>
            <person name="Dessen P."/>
            <person name="Wincker P."/>
            <person name="Keller A.M."/>
            <person name="Cohen J."/>
            <person name="Meyer E."/>
            <person name="Sperling L."/>
        </authorList>
    </citation>
    <scope>NUCLEOTIDE SEQUENCE [LARGE SCALE GENOMIC DNA]</scope>
    <source>
        <strain evidence="3 4">Stock d4-2</strain>
    </source>
</reference>
<dbReference type="GO" id="GO:0005634">
    <property type="term" value="C:nucleus"/>
    <property type="evidence" value="ECO:0000318"/>
    <property type="project" value="GO_Central"/>
</dbReference>
<dbReference type="eggNOG" id="KOG2863">
    <property type="taxonomic scope" value="Eukaryota"/>
</dbReference>
<evidence type="ECO:0000313" key="3">
    <source>
        <dbReference type="EMBL" id="CAH03267.1"/>
    </source>
</evidence>
<evidence type="ECO:0000313" key="4">
    <source>
        <dbReference type="Proteomes" id="UP000000600"/>
    </source>
</evidence>
<evidence type="ECO:0000256" key="1">
    <source>
        <dbReference type="SAM" id="MobiDB-lite"/>
    </source>
</evidence>
<feature type="compositionally biased region" description="Polar residues" evidence="1">
    <location>
        <begin position="443"/>
        <end position="453"/>
    </location>
</feature>
<dbReference type="InParanoid" id="Q6BGF3"/>
<accession>Q6BGF3</accession>
<protein>
    <submittedName>
        <fullName evidence="3">Debranching enzyme, putative</fullName>
    </submittedName>
</protein>
<dbReference type="PANTHER" id="PTHR12849:SF0">
    <property type="entry name" value="LARIAT DEBRANCHING ENZYME"/>
    <property type="match status" value="1"/>
</dbReference>
<dbReference type="GO" id="GO:0000398">
    <property type="term" value="P:mRNA splicing, via spliceosome"/>
    <property type="evidence" value="ECO:0000318"/>
    <property type="project" value="GO_Central"/>
</dbReference>
<keyword evidence="4" id="KW-1185">Reference proteome</keyword>
<dbReference type="GeneID" id="79574008"/>
<dbReference type="PANTHER" id="PTHR12849">
    <property type="entry name" value="RNA LARIAT DEBRANCHING ENZYME"/>
    <property type="match status" value="1"/>
</dbReference>